<dbReference type="InterPro" id="IPR036390">
    <property type="entry name" value="WH_DNA-bd_sf"/>
</dbReference>
<dbReference type="GO" id="GO:0003700">
    <property type="term" value="F:DNA-binding transcription factor activity"/>
    <property type="evidence" value="ECO:0007669"/>
    <property type="project" value="InterPro"/>
</dbReference>
<organism evidence="5 6">
    <name type="scientific">Chondromyces apiculatus DSM 436</name>
    <dbReference type="NCBI Taxonomy" id="1192034"/>
    <lineage>
        <taxon>Bacteria</taxon>
        <taxon>Pseudomonadati</taxon>
        <taxon>Myxococcota</taxon>
        <taxon>Polyangia</taxon>
        <taxon>Polyangiales</taxon>
        <taxon>Polyangiaceae</taxon>
        <taxon>Chondromyces</taxon>
    </lineage>
</organism>
<dbReference type="GO" id="GO:0003677">
    <property type="term" value="F:DNA binding"/>
    <property type="evidence" value="ECO:0007669"/>
    <property type="project" value="UniProtKB-KW"/>
</dbReference>
<evidence type="ECO:0000259" key="4">
    <source>
        <dbReference type="Pfam" id="PF12802"/>
    </source>
</evidence>
<evidence type="ECO:0000313" key="5">
    <source>
        <dbReference type="EMBL" id="EYF04059.1"/>
    </source>
</evidence>
<sequence>MSLRKQRTEEAPSDEERVSAARHALLEGVGAEVAASFPGITRLGGQIIAALYLADHPRSMEQLSVDLGRSKSNVFANLRGLEAAGIIERRREHGARHDTFGLRGKYPDVIIGAYVGRLRRVVQDKRALSRRALGLLGEARGSEADSLRMRLADLTRKYDLFAELMERLLPEMDGPVDLEALLTAVPAPVLEAFSTAANSARAAGEAVAVAARLGKRATQER</sequence>
<dbReference type="EMBL" id="ASRX01000039">
    <property type="protein sequence ID" value="EYF04059.1"/>
    <property type="molecule type" value="Genomic_DNA"/>
</dbReference>
<evidence type="ECO:0000256" key="2">
    <source>
        <dbReference type="ARBA" id="ARBA00023125"/>
    </source>
</evidence>
<comment type="caution">
    <text evidence="5">The sequence shown here is derived from an EMBL/GenBank/DDBJ whole genome shotgun (WGS) entry which is preliminary data.</text>
</comment>
<dbReference type="PANTHER" id="PTHR38465:SF1">
    <property type="entry name" value="HTH-TYPE TRANSCRIPTIONAL REGULATOR MJ1563-RELATED"/>
    <property type="match status" value="1"/>
</dbReference>
<dbReference type="Proteomes" id="UP000019678">
    <property type="component" value="Unassembled WGS sequence"/>
</dbReference>
<name>A0A017T4C6_9BACT</name>
<dbReference type="InterPro" id="IPR000835">
    <property type="entry name" value="HTH_MarR-typ"/>
</dbReference>
<protein>
    <recommendedName>
        <fullName evidence="4">HTH marR-type domain-containing protein</fullName>
    </recommendedName>
</protein>
<evidence type="ECO:0000256" key="1">
    <source>
        <dbReference type="ARBA" id="ARBA00023015"/>
    </source>
</evidence>
<dbReference type="Pfam" id="PF12802">
    <property type="entry name" value="MarR_2"/>
    <property type="match status" value="1"/>
</dbReference>
<evidence type="ECO:0000256" key="3">
    <source>
        <dbReference type="ARBA" id="ARBA00023163"/>
    </source>
</evidence>
<gene>
    <name evidence="5" type="ORF">CAP_4933</name>
</gene>
<dbReference type="eggNOG" id="COG1510">
    <property type="taxonomic scope" value="Bacteria"/>
</dbReference>
<keyword evidence="3" id="KW-0804">Transcription</keyword>
<keyword evidence="6" id="KW-1185">Reference proteome</keyword>
<dbReference type="PANTHER" id="PTHR38465">
    <property type="entry name" value="HTH-TYPE TRANSCRIPTIONAL REGULATOR MJ1563-RELATED"/>
    <property type="match status" value="1"/>
</dbReference>
<keyword evidence="2" id="KW-0238">DNA-binding</keyword>
<dbReference type="InterPro" id="IPR036388">
    <property type="entry name" value="WH-like_DNA-bd_sf"/>
</dbReference>
<feature type="domain" description="HTH marR-type" evidence="4">
    <location>
        <begin position="39"/>
        <end position="93"/>
    </location>
</feature>
<dbReference type="InterPro" id="IPR052362">
    <property type="entry name" value="HTH-GbsR_regulator"/>
</dbReference>
<proteinExistence type="predicted"/>
<reference evidence="5 6" key="1">
    <citation type="submission" date="2013-05" db="EMBL/GenBank/DDBJ databases">
        <title>Genome assembly of Chondromyces apiculatus DSM 436.</title>
        <authorList>
            <person name="Sharma G."/>
            <person name="Khatri I."/>
            <person name="Kaur C."/>
            <person name="Mayilraj S."/>
            <person name="Subramanian S."/>
        </authorList>
    </citation>
    <scope>NUCLEOTIDE SEQUENCE [LARGE SCALE GENOMIC DNA]</scope>
    <source>
        <strain evidence="5 6">DSM 436</strain>
    </source>
</reference>
<evidence type="ECO:0000313" key="6">
    <source>
        <dbReference type="Proteomes" id="UP000019678"/>
    </source>
</evidence>
<keyword evidence="1" id="KW-0805">Transcription regulation</keyword>
<dbReference type="AlphaFoldDB" id="A0A017T4C6"/>
<dbReference type="Gene3D" id="1.10.10.10">
    <property type="entry name" value="Winged helix-like DNA-binding domain superfamily/Winged helix DNA-binding domain"/>
    <property type="match status" value="1"/>
</dbReference>
<dbReference type="SUPFAM" id="SSF46785">
    <property type="entry name" value="Winged helix' DNA-binding domain"/>
    <property type="match status" value="1"/>
</dbReference>
<accession>A0A017T4C6</accession>
<dbReference type="STRING" id="1192034.CAP_4933"/>